<sequence length="93" mass="10556">MLHIIKTIAGLNDAMQYSNESDEFILVEAAIYAANAGHKDFKLIHVAPERVFLLSADIDARGLNEFVDVRFEVVDFSGWVTLTERHSQTMTWD</sequence>
<dbReference type="Pfam" id="PF04077">
    <property type="entry name" value="DsrH"/>
    <property type="match status" value="1"/>
</dbReference>
<organism evidence="1 2">
    <name type="scientific">Vibrio tapetis subsp. tapetis</name>
    <dbReference type="NCBI Taxonomy" id="1671868"/>
    <lineage>
        <taxon>Bacteria</taxon>
        <taxon>Pseudomonadati</taxon>
        <taxon>Pseudomonadota</taxon>
        <taxon>Gammaproteobacteria</taxon>
        <taxon>Vibrionales</taxon>
        <taxon>Vibrionaceae</taxon>
        <taxon>Vibrio</taxon>
    </lineage>
</organism>
<dbReference type="EMBL" id="LT960611">
    <property type="protein sequence ID" value="SON50897.1"/>
    <property type="molecule type" value="Genomic_DNA"/>
</dbReference>
<accession>A0A2N8ZG71</accession>
<dbReference type="KEGG" id="vta:A2931"/>
<dbReference type="AlphaFoldDB" id="A0A2N8ZG71"/>
<dbReference type="InterPro" id="IPR027396">
    <property type="entry name" value="DsrEFH-like"/>
</dbReference>
<dbReference type="SUPFAM" id="SSF75169">
    <property type="entry name" value="DsrEFH-like"/>
    <property type="match status" value="1"/>
</dbReference>
<name>A0A2N8ZG71_9VIBR</name>
<dbReference type="NCBIfam" id="TIGR03011">
    <property type="entry name" value="sulf_tusB_dsrH"/>
    <property type="match status" value="1"/>
</dbReference>
<keyword evidence="2" id="KW-1185">Reference proteome</keyword>
<dbReference type="OrthoDB" id="9795117at2"/>
<dbReference type="Gene3D" id="3.40.1260.10">
    <property type="entry name" value="DsrEFH-like"/>
    <property type="match status" value="1"/>
</dbReference>
<dbReference type="RefSeq" id="WP_102523310.1">
    <property type="nucleotide sequence ID" value="NZ_LT960611.1"/>
</dbReference>
<dbReference type="GO" id="GO:1990228">
    <property type="term" value="C:sulfurtransferase complex"/>
    <property type="evidence" value="ECO:0007669"/>
    <property type="project" value="TreeGrafter"/>
</dbReference>
<gene>
    <name evidence="1" type="ORF">VTAP4600_A2931</name>
</gene>
<reference evidence="1 2" key="1">
    <citation type="submission" date="2017-10" db="EMBL/GenBank/DDBJ databases">
        <authorList>
            <person name="Banno H."/>
            <person name="Chua N.-H."/>
        </authorList>
    </citation>
    <scope>NUCLEOTIDE SEQUENCE [LARGE SCALE GENOMIC DNA]</scope>
    <source>
        <strain evidence="1">Vibrio tapetis CECT4600</strain>
    </source>
</reference>
<dbReference type="PANTHER" id="PTHR37526">
    <property type="entry name" value="PROTEIN TUSB"/>
    <property type="match status" value="1"/>
</dbReference>
<evidence type="ECO:0000313" key="2">
    <source>
        <dbReference type="Proteomes" id="UP000235828"/>
    </source>
</evidence>
<dbReference type="Proteomes" id="UP000235828">
    <property type="component" value="Chromosome A"/>
</dbReference>
<dbReference type="InterPro" id="IPR007215">
    <property type="entry name" value="Sulphur_relay_TusB/DsrH"/>
</dbReference>
<protein>
    <submittedName>
        <fullName evidence="1">Putative Sulphur relay, TusB/DsrH</fullName>
    </submittedName>
</protein>
<evidence type="ECO:0000313" key="1">
    <source>
        <dbReference type="EMBL" id="SON50897.1"/>
    </source>
</evidence>
<proteinExistence type="predicted"/>
<dbReference type="GO" id="GO:0002143">
    <property type="term" value="P:tRNA wobble position uridine thiolation"/>
    <property type="evidence" value="ECO:0007669"/>
    <property type="project" value="InterPro"/>
</dbReference>
<dbReference type="PANTHER" id="PTHR37526:SF1">
    <property type="entry name" value="PROTEIN TUSB"/>
    <property type="match status" value="1"/>
</dbReference>